<dbReference type="RefSeq" id="WP_094237983.1">
    <property type="nucleotide sequence ID" value="NZ_CP022657.1"/>
</dbReference>
<sequence>MKKQNLLFTALAALLISTTLSGCGTKEVQPVAVDEKVDKCAICNMLVKDDKFAVELVQENGKAMKFDDIGCLFAWAAKNGTDQVQQQFVRDYNTDEWVKIEKAAYVFHKDIMTPMAYNVISFKEKADAEAFLKQHGQGSLLTYDDLTKHSWEMNKEMMKEKMEHNHSGSGMSGM</sequence>
<dbReference type="Pfam" id="PF05573">
    <property type="entry name" value="NosL"/>
    <property type="match status" value="1"/>
</dbReference>
<evidence type="ECO:0000313" key="2">
    <source>
        <dbReference type="EMBL" id="ASS76756.1"/>
    </source>
</evidence>
<feature type="signal peptide" evidence="1">
    <location>
        <begin position="1"/>
        <end position="21"/>
    </location>
</feature>
<protein>
    <recommendedName>
        <fullName evidence="4">Nitrous oxide reductase</fullName>
    </recommendedName>
</protein>
<evidence type="ECO:0000313" key="3">
    <source>
        <dbReference type="Proteomes" id="UP000214688"/>
    </source>
</evidence>
<evidence type="ECO:0008006" key="4">
    <source>
        <dbReference type="Google" id="ProtNLM"/>
    </source>
</evidence>
<dbReference type="Proteomes" id="UP000214688">
    <property type="component" value="Chromosome"/>
</dbReference>
<accession>A0A223D5R6</accession>
<dbReference type="KEGG" id="tab:CIG75_18630"/>
<name>A0A223D5R6_9BACL</name>
<dbReference type="PROSITE" id="PS51257">
    <property type="entry name" value="PROKAR_LIPOPROTEIN"/>
    <property type="match status" value="1"/>
</dbReference>
<dbReference type="InterPro" id="IPR008719">
    <property type="entry name" value="N2O_reductase_NosL"/>
</dbReference>
<keyword evidence="1" id="KW-0732">Signal</keyword>
<proteinExistence type="predicted"/>
<reference evidence="2 3" key="1">
    <citation type="journal article" date="2015" name="Int. J. Syst. Evol. Microbiol.">
        <title>Tumebacillus algifaecis sp. nov., isolated from decomposing algal scum.</title>
        <authorList>
            <person name="Wu Y.F."/>
            <person name="Zhang B."/>
            <person name="Xing P."/>
            <person name="Wu Q.L."/>
            <person name="Liu S.J."/>
        </authorList>
    </citation>
    <scope>NUCLEOTIDE SEQUENCE [LARGE SCALE GENOMIC DNA]</scope>
    <source>
        <strain evidence="2 3">THMBR28</strain>
    </source>
</reference>
<dbReference type="SUPFAM" id="SSF160387">
    <property type="entry name" value="NosL/MerB-like"/>
    <property type="match status" value="1"/>
</dbReference>
<feature type="chain" id="PRO_5038945515" description="Nitrous oxide reductase" evidence="1">
    <location>
        <begin position="22"/>
        <end position="174"/>
    </location>
</feature>
<keyword evidence="3" id="KW-1185">Reference proteome</keyword>
<dbReference type="AlphaFoldDB" id="A0A223D5R6"/>
<evidence type="ECO:0000256" key="1">
    <source>
        <dbReference type="SAM" id="SignalP"/>
    </source>
</evidence>
<dbReference type="OrthoDB" id="9792749at2"/>
<organism evidence="2 3">
    <name type="scientific">Tumebacillus algifaecis</name>
    <dbReference type="NCBI Taxonomy" id="1214604"/>
    <lineage>
        <taxon>Bacteria</taxon>
        <taxon>Bacillati</taxon>
        <taxon>Bacillota</taxon>
        <taxon>Bacilli</taxon>
        <taxon>Bacillales</taxon>
        <taxon>Alicyclobacillaceae</taxon>
        <taxon>Tumebacillus</taxon>
    </lineage>
</organism>
<dbReference type="PANTHER" id="PTHR41247">
    <property type="entry name" value="HTH-TYPE TRANSCRIPTIONAL REPRESSOR YCNK"/>
    <property type="match status" value="1"/>
</dbReference>
<gene>
    <name evidence="2" type="ORF">CIG75_18630</name>
</gene>
<dbReference type="EMBL" id="CP022657">
    <property type="protein sequence ID" value="ASS76756.1"/>
    <property type="molecule type" value="Genomic_DNA"/>
</dbReference>
<dbReference type="PANTHER" id="PTHR41247:SF1">
    <property type="entry name" value="HTH-TYPE TRANSCRIPTIONAL REPRESSOR YCNK"/>
    <property type="match status" value="1"/>
</dbReference>
<dbReference type="Gene3D" id="3.30.70.2050">
    <property type="match status" value="1"/>
</dbReference>